<evidence type="ECO:0000313" key="2">
    <source>
        <dbReference type="Proteomes" id="UP000050437"/>
    </source>
</evidence>
<dbReference type="GeneID" id="92662605"/>
<proteinExistence type="predicted"/>
<reference evidence="1 2" key="1">
    <citation type="submission" date="2015-10" db="EMBL/GenBank/DDBJ databases">
        <title>Pseudomonas putida clinical strains.</title>
        <authorList>
            <person name="Molina L."/>
            <person name="Udaondo Z."/>
        </authorList>
    </citation>
    <scope>NUCLEOTIDE SEQUENCE [LARGE SCALE GENOMIC DNA]</scope>
    <source>
        <strain evidence="1 2">HB13667</strain>
    </source>
</reference>
<sequence length="74" mass="8333">MDVFSFSTLIVAASGAGFMDFKTRRGDFQRNTYIGVFFDQVGSPDHTYDLNCTPHNLSRLQVLATRRVPALSFQ</sequence>
<gene>
    <name evidence="1" type="ORF">HB13667_15280</name>
</gene>
<name>A0A0P7C9V0_PSEPU</name>
<dbReference type="Proteomes" id="UP000050437">
    <property type="component" value="Unassembled WGS sequence"/>
</dbReference>
<evidence type="ECO:0000313" key="1">
    <source>
        <dbReference type="EMBL" id="KPM63223.1"/>
    </source>
</evidence>
<accession>A0A0P7C9V0</accession>
<dbReference type="EMBL" id="LKKS01000098">
    <property type="protein sequence ID" value="KPM63223.1"/>
    <property type="molecule type" value="Genomic_DNA"/>
</dbReference>
<dbReference type="AlphaFoldDB" id="A0A0P7C9V0"/>
<dbReference type="RefSeq" id="WP_015268938.1">
    <property type="nucleotide sequence ID" value="NZ_LKKS01000098.1"/>
</dbReference>
<protein>
    <submittedName>
        <fullName evidence="1">Uncharacterized protein</fullName>
    </submittedName>
</protein>
<organism evidence="1 2">
    <name type="scientific">Pseudomonas putida</name>
    <name type="common">Arthrobacter siderocapsulatus</name>
    <dbReference type="NCBI Taxonomy" id="303"/>
    <lineage>
        <taxon>Bacteria</taxon>
        <taxon>Pseudomonadati</taxon>
        <taxon>Pseudomonadota</taxon>
        <taxon>Gammaproteobacteria</taxon>
        <taxon>Pseudomonadales</taxon>
        <taxon>Pseudomonadaceae</taxon>
        <taxon>Pseudomonas</taxon>
    </lineage>
</organism>
<comment type="caution">
    <text evidence="1">The sequence shown here is derived from an EMBL/GenBank/DDBJ whole genome shotgun (WGS) entry which is preliminary data.</text>
</comment>